<dbReference type="GO" id="GO:0009314">
    <property type="term" value="P:response to radiation"/>
    <property type="evidence" value="ECO:0007669"/>
    <property type="project" value="TreeGrafter"/>
</dbReference>
<dbReference type="GO" id="GO:0005634">
    <property type="term" value="C:nucleus"/>
    <property type="evidence" value="ECO:0007669"/>
    <property type="project" value="UniProtKB-SubCell"/>
</dbReference>
<dbReference type="GO" id="GO:0006281">
    <property type="term" value="P:DNA repair"/>
    <property type="evidence" value="ECO:0007669"/>
    <property type="project" value="UniProtKB-KW"/>
</dbReference>
<dbReference type="InterPro" id="IPR052230">
    <property type="entry name" value="DNA_polymerase_eta"/>
</dbReference>
<organism evidence="9 10">
    <name type="scientific">Triparma columacea</name>
    <dbReference type="NCBI Taxonomy" id="722753"/>
    <lineage>
        <taxon>Eukaryota</taxon>
        <taxon>Sar</taxon>
        <taxon>Stramenopiles</taxon>
        <taxon>Ochrophyta</taxon>
        <taxon>Bolidophyceae</taxon>
        <taxon>Parmales</taxon>
        <taxon>Triparmaceae</taxon>
        <taxon>Triparma</taxon>
    </lineage>
</organism>
<comment type="caution">
    <text evidence="9">The sequence shown here is derived from an EMBL/GenBank/DDBJ whole genome shotgun (WGS) entry which is preliminary data.</text>
</comment>
<dbReference type="GO" id="GO:0003684">
    <property type="term" value="F:damaged DNA binding"/>
    <property type="evidence" value="ECO:0007669"/>
    <property type="project" value="InterPro"/>
</dbReference>
<evidence type="ECO:0000256" key="2">
    <source>
        <dbReference type="ARBA" id="ARBA00022679"/>
    </source>
</evidence>
<evidence type="ECO:0000256" key="3">
    <source>
        <dbReference type="ARBA" id="ARBA00022723"/>
    </source>
</evidence>
<dbReference type="Pfam" id="PF00817">
    <property type="entry name" value="IMS"/>
    <property type="match status" value="1"/>
</dbReference>
<dbReference type="GO" id="GO:0005657">
    <property type="term" value="C:replication fork"/>
    <property type="evidence" value="ECO:0007669"/>
    <property type="project" value="TreeGrafter"/>
</dbReference>
<feature type="domain" description="UmuC" evidence="8">
    <location>
        <begin position="11"/>
        <end position="311"/>
    </location>
</feature>
<dbReference type="SUPFAM" id="SSF56672">
    <property type="entry name" value="DNA/RNA polymerases"/>
    <property type="match status" value="1"/>
</dbReference>
<dbReference type="Gene3D" id="3.30.70.270">
    <property type="match status" value="1"/>
</dbReference>
<dbReference type="SUPFAM" id="SSF100879">
    <property type="entry name" value="Lesion bypass DNA polymerase (Y-family), little finger domain"/>
    <property type="match status" value="1"/>
</dbReference>
<keyword evidence="10" id="KW-1185">Reference proteome</keyword>
<evidence type="ECO:0000313" key="10">
    <source>
        <dbReference type="Proteomes" id="UP001165065"/>
    </source>
</evidence>
<dbReference type="PIRSF" id="PIRSF036603">
    <property type="entry name" value="DPol_eta"/>
    <property type="match status" value="1"/>
</dbReference>
<dbReference type="GO" id="GO:0035861">
    <property type="term" value="C:site of double-strand break"/>
    <property type="evidence" value="ECO:0007669"/>
    <property type="project" value="TreeGrafter"/>
</dbReference>
<dbReference type="AlphaFoldDB" id="A0A9W7GGD0"/>
<feature type="region of interest" description="Disordered" evidence="7">
    <location>
        <begin position="558"/>
        <end position="636"/>
    </location>
</feature>
<feature type="region of interest" description="Disordered" evidence="7">
    <location>
        <begin position="194"/>
        <end position="238"/>
    </location>
</feature>
<dbReference type="InterPro" id="IPR036775">
    <property type="entry name" value="DNA_pol_Y-fam_lit_finger_sf"/>
</dbReference>
<dbReference type="PANTHER" id="PTHR45873:SF1">
    <property type="entry name" value="DNA POLYMERASE ETA"/>
    <property type="match status" value="1"/>
</dbReference>
<protein>
    <recommendedName>
        <fullName evidence="8">UmuC domain-containing protein</fullName>
    </recommendedName>
</protein>
<accession>A0A9W7GGD0</accession>
<evidence type="ECO:0000259" key="8">
    <source>
        <dbReference type="PROSITE" id="PS50173"/>
    </source>
</evidence>
<dbReference type="InterPro" id="IPR043128">
    <property type="entry name" value="Rev_trsase/Diguanyl_cyclase"/>
</dbReference>
<dbReference type="PANTHER" id="PTHR45873">
    <property type="entry name" value="DNA POLYMERASE ETA"/>
    <property type="match status" value="1"/>
</dbReference>
<dbReference type="PROSITE" id="PS50173">
    <property type="entry name" value="UMUC"/>
    <property type="match status" value="1"/>
</dbReference>
<evidence type="ECO:0000256" key="7">
    <source>
        <dbReference type="SAM" id="MobiDB-lite"/>
    </source>
</evidence>
<evidence type="ECO:0000256" key="5">
    <source>
        <dbReference type="ARBA" id="ARBA00023204"/>
    </source>
</evidence>
<dbReference type="GO" id="GO:0003887">
    <property type="term" value="F:DNA-directed DNA polymerase activity"/>
    <property type="evidence" value="ECO:0007669"/>
    <property type="project" value="TreeGrafter"/>
</dbReference>
<proteinExistence type="predicted"/>
<dbReference type="GO" id="GO:0046872">
    <property type="term" value="F:metal ion binding"/>
    <property type="evidence" value="ECO:0007669"/>
    <property type="project" value="UniProtKB-KW"/>
</dbReference>
<dbReference type="Gene3D" id="3.40.1170.60">
    <property type="match status" value="1"/>
</dbReference>
<keyword evidence="5" id="KW-0234">DNA repair</keyword>
<sequence length="636" mass="70615">MTSESCNDRVIALLDLDCFYAQVEAVRLGIPWETTPMVVLQWGMALAVSYPARALGIKRGDYWNQICKTSPDTIGIHVEMEVLEMEVLEEDVENVEGRVVEGGGEDNREKKYKQQFNMSEEKKKEVLLRENGFIPDRSKGKASLERYRYCSGLIFSQIRATMNEIAGEGNFILEKASIDELYLDLTKACDNYSRTNQLPPPIPDDTNFKVINGNSEMNGDDEGRSSPRSRSTQPQKPTPLRLAYAAHIIESVRRAVKSKVGYTMSAGISKNKTMAKLTASFCKPNGLSVLTPSGVDTMLKTTKMRKVRNFGGKLGKKVLEVFMNVNVRGGVDIEKFEGVTMMDVGLISVDSFVSNGFAEKTAAFIFGLMNRGDEGEEVEMTKVGAPTKSITCFKDFRGFKEDFYPTNANEVIEKLGMGTNNWISLLSTEVAKRVDDDKVRNSRYPKTLAVLFGTKGKPSKSRRFRFPPGNGTALADSVVKLVVSVLKASDVWPICKLGVVAENFEELGNIAKAFQSGTTANTFTSTTFQRKEKNAPTSKIVTEALTQNVNVKNRFETTTTHAKKVGGRGEGGGAAGGKGGGEKKRKPKVERKSDEEFAREMQRQYDREVEFASRIEKKQKKGQTEKAKLTGFFKRL</sequence>
<keyword evidence="2" id="KW-0808">Transferase</keyword>
<keyword evidence="6" id="KW-0539">Nucleus</keyword>
<gene>
    <name evidence="9" type="ORF">TrCOL_g13696</name>
</gene>
<feature type="compositionally biased region" description="Gly residues" evidence="7">
    <location>
        <begin position="568"/>
        <end position="579"/>
    </location>
</feature>
<dbReference type="EMBL" id="BRYA01000242">
    <property type="protein sequence ID" value="GMI45299.1"/>
    <property type="molecule type" value="Genomic_DNA"/>
</dbReference>
<keyword evidence="3" id="KW-0479">Metal-binding</keyword>
<evidence type="ECO:0000256" key="1">
    <source>
        <dbReference type="ARBA" id="ARBA00004123"/>
    </source>
</evidence>
<dbReference type="Gene3D" id="3.30.1490.100">
    <property type="entry name" value="DNA polymerase, Y-family, little finger domain"/>
    <property type="match status" value="1"/>
</dbReference>
<evidence type="ECO:0000256" key="6">
    <source>
        <dbReference type="ARBA" id="ARBA00023242"/>
    </source>
</evidence>
<keyword evidence="4" id="KW-0227">DNA damage</keyword>
<dbReference type="InterPro" id="IPR043502">
    <property type="entry name" value="DNA/RNA_pol_sf"/>
</dbReference>
<dbReference type="Proteomes" id="UP001165065">
    <property type="component" value="Unassembled WGS sequence"/>
</dbReference>
<evidence type="ECO:0000256" key="4">
    <source>
        <dbReference type="ARBA" id="ARBA00022763"/>
    </source>
</evidence>
<comment type="subcellular location">
    <subcellularLocation>
        <location evidence="1">Nucleus</location>
    </subcellularLocation>
</comment>
<name>A0A9W7GGD0_9STRA</name>
<evidence type="ECO:0000313" key="9">
    <source>
        <dbReference type="EMBL" id="GMI45299.1"/>
    </source>
</evidence>
<reference evidence="10" key="1">
    <citation type="journal article" date="2023" name="Commun. Biol.">
        <title>Genome analysis of Parmales, the sister group of diatoms, reveals the evolutionary specialization of diatoms from phago-mixotrophs to photoautotrophs.</title>
        <authorList>
            <person name="Ban H."/>
            <person name="Sato S."/>
            <person name="Yoshikawa S."/>
            <person name="Yamada K."/>
            <person name="Nakamura Y."/>
            <person name="Ichinomiya M."/>
            <person name="Sato N."/>
            <person name="Blanc-Mathieu R."/>
            <person name="Endo H."/>
            <person name="Kuwata A."/>
            <person name="Ogata H."/>
        </authorList>
    </citation>
    <scope>NUCLEOTIDE SEQUENCE [LARGE SCALE GENOMIC DNA]</scope>
</reference>
<feature type="compositionally biased region" description="Basic and acidic residues" evidence="7">
    <location>
        <begin position="590"/>
        <end position="628"/>
    </location>
</feature>
<dbReference type="OrthoDB" id="447129at2759"/>
<dbReference type="InterPro" id="IPR001126">
    <property type="entry name" value="UmuC"/>
</dbReference>
<dbReference type="GO" id="GO:0042276">
    <property type="term" value="P:error-prone translesion synthesis"/>
    <property type="evidence" value="ECO:0007669"/>
    <property type="project" value="TreeGrafter"/>
</dbReference>